<evidence type="ECO:0000313" key="2">
    <source>
        <dbReference type="Proteomes" id="UP000000600"/>
    </source>
</evidence>
<dbReference type="OrthoDB" id="291988at2759"/>
<sequence>MFKKVKNYFKSLRMSNQITLINFCIVTFTVLVILATYQVQSAIFFTFIQSFSQTLSQKQEQHLVQIISDQLRQYIEHKNYQTLSNLQHSNDFFQYVIQSKSRYKVINSQFQECIEQTQIKEYKVIYNSDIICQGFEIVTSHDEEQDFNDTLTLLSPFTQQFITSEDSKMSFFDLPKAQFFASFPNQFKYKNYNLNTRPWQLIKQPDRYVNHMAQSKIHPNSSYFYSPILLSARNNLPYSALTYSLIRNNSMFGIVLQLLPISDTNIQNVPLNILLVHQNGDVILSTMDTFHQITGLVRITNTTYTGFNESDWQTIQENSKINENVNNTFYLLNKIYQRSVFVYTYQFYKENLTMIVFKNVTYEQEISDEINILINNLEAELFQQIQIQMACCAFLILLTASLIRCISSPLLELIKVINEHVIKMGNNLNSEIFKMAFKTQTKKNADLFSSLACQFMALKDLQTKSSQRKSNLCQEMESIQYSFKFQETDSSKIQESLQYLPQNESKILNQQQFFQFDSQKLFSFKQINRINFRSHQNEEITLGEDLVKNESVNRRLHLITNLLQKIYKQNKPN</sequence>
<dbReference type="Proteomes" id="UP000000600">
    <property type="component" value="Unassembled WGS sequence"/>
</dbReference>
<dbReference type="RefSeq" id="XP_001437083.1">
    <property type="nucleotide sequence ID" value="XM_001437046.1"/>
</dbReference>
<dbReference type="InParanoid" id="A0CFW9"/>
<gene>
    <name evidence="1" type="ORF">GSPATT00038128001</name>
</gene>
<evidence type="ECO:0000313" key="1">
    <source>
        <dbReference type="EMBL" id="CAK69686.1"/>
    </source>
</evidence>
<name>A0CFW9_PARTE</name>
<dbReference type="OMA" id="LINFCIV"/>
<keyword evidence="2" id="KW-1185">Reference proteome</keyword>
<proteinExistence type="predicted"/>
<dbReference type="HOGENOM" id="CLU_501060_0_0_1"/>
<dbReference type="AlphaFoldDB" id="A0CFW9"/>
<protein>
    <recommendedName>
        <fullName evidence="3">Cache domain-containing protein</fullName>
    </recommendedName>
</protein>
<evidence type="ECO:0008006" key="3">
    <source>
        <dbReference type="Google" id="ProtNLM"/>
    </source>
</evidence>
<dbReference type="GeneID" id="5022868"/>
<organism evidence="1 2">
    <name type="scientific">Paramecium tetraurelia</name>
    <dbReference type="NCBI Taxonomy" id="5888"/>
    <lineage>
        <taxon>Eukaryota</taxon>
        <taxon>Sar</taxon>
        <taxon>Alveolata</taxon>
        <taxon>Ciliophora</taxon>
        <taxon>Intramacronucleata</taxon>
        <taxon>Oligohymenophorea</taxon>
        <taxon>Peniculida</taxon>
        <taxon>Parameciidae</taxon>
        <taxon>Paramecium</taxon>
    </lineage>
</organism>
<reference evidence="1 2" key="1">
    <citation type="journal article" date="2006" name="Nature">
        <title>Global trends of whole-genome duplications revealed by the ciliate Paramecium tetraurelia.</title>
        <authorList>
            <consortium name="Genoscope"/>
            <person name="Aury J.-M."/>
            <person name="Jaillon O."/>
            <person name="Duret L."/>
            <person name="Noel B."/>
            <person name="Jubin C."/>
            <person name="Porcel B.M."/>
            <person name="Segurens B."/>
            <person name="Daubin V."/>
            <person name="Anthouard V."/>
            <person name="Aiach N."/>
            <person name="Arnaiz O."/>
            <person name="Billaut A."/>
            <person name="Beisson J."/>
            <person name="Blanc I."/>
            <person name="Bouhouche K."/>
            <person name="Camara F."/>
            <person name="Duharcourt S."/>
            <person name="Guigo R."/>
            <person name="Gogendeau D."/>
            <person name="Katinka M."/>
            <person name="Keller A.-M."/>
            <person name="Kissmehl R."/>
            <person name="Klotz C."/>
            <person name="Koll F."/>
            <person name="Le Moue A."/>
            <person name="Lepere C."/>
            <person name="Malinsky S."/>
            <person name="Nowacki M."/>
            <person name="Nowak J.K."/>
            <person name="Plattner H."/>
            <person name="Poulain J."/>
            <person name="Ruiz F."/>
            <person name="Serrano V."/>
            <person name="Zagulski M."/>
            <person name="Dessen P."/>
            <person name="Betermier M."/>
            <person name="Weissenbach J."/>
            <person name="Scarpelli C."/>
            <person name="Schachter V."/>
            <person name="Sperling L."/>
            <person name="Meyer E."/>
            <person name="Cohen J."/>
            <person name="Wincker P."/>
        </authorList>
    </citation>
    <scope>NUCLEOTIDE SEQUENCE [LARGE SCALE GENOMIC DNA]</scope>
    <source>
        <strain evidence="1 2">Stock d4-2</strain>
    </source>
</reference>
<dbReference type="EMBL" id="CT868071">
    <property type="protein sequence ID" value="CAK69686.1"/>
    <property type="molecule type" value="Genomic_DNA"/>
</dbReference>
<dbReference type="KEGG" id="ptm:GSPATT00038128001"/>
<accession>A0CFW9</accession>